<name>A0AAW9D4M5_BURTH</name>
<organism evidence="2 3">
    <name type="scientific">Burkholderia thailandensis</name>
    <dbReference type="NCBI Taxonomy" id="57975"/>
    <lineage>
        <taxon>Bacteria</taxon>
        <taxon>Pseudomonadati</taxon>
        <taxon>Pseudomonadota</taxon>
        <taxon>Betaproteobacteria</taxon>
        <taxon>Burkholderiales</taxon>
        <taxon>Burkholderiaceae</taxon>
        <taxon>Burkholderia</taxon>
        <taxon>pseudomallei group</taxon>
    </lineage>
</organism>
<proteinExistence type="predicted"/>
<feature type="region of interest" description="Disordered" evidence="1">
    <location>
        <begin position="1"/>
        <end position="56"/>
    </location>
</feature>
<reference evidence="2" key="1">
    <citation type="submission" date="2018-08" db="EMBL/GenBank/DDBJ databases">
        <title>Identification of Burkholderia cepacia strains that express a Burkholderia pseudomallei-like capsular polysaccharide.</title>
        <authorList>
            <person name="Burtnick M.N."/>
            <person name="Vongsouvath M."/>
            <person name="Newton P."/>
            <person name="Wuthiekanun V."/>
            <person name="Limmathurotsakul D."/>
            <person name="Brett P.J."/>
            <person name="Chantratita N."/>
            <person name="Dance D.A."/>
        </authorList>
    </citation>
    <scope>NUCLEOTIDE SEQUENCE</scope>
    <source>
        <strain evidence="2">SBXCC001</strain>
    </source>
</reference>
<evidence type="ECO:0000313" key="3">
    <source>
        <dbReference type="Proteomes" id="UP001272137"/>
    </source>
</evidence>
<dbReference type="Proteomes" id="UP001272137">
    <property type="component" value="Unassembled WGS sequence"/>
</dbReference>
<dbReference type="EMBL" id="QXCT01000002">
    <property type="protein sequence ID" value="MDW9256930.1"/>
    <property type="molecule type" value="Genomic_DNA"/>
</dbReference>
<dbReference type="AlphaFoldDB" id="A0AAW9D4M5"/>
<feature type="compositionally biased region" description="Basic residues" evidence="1">
    <location>
        <begin position="21"/>
        <end position="30"/>
    </location>
</feature>
<gene>
    <name evidence="2" type="ORF">C7S16_4067</name>
</gene>
<protein>
    <submittedName>
        <fullName evidence="2">Uncharacterized protein</fullName>
    </submittedName>
</protein>
<evidence type="ECO:0000256" key="1">
    <source>
        <dbReference type="SAM" id="MobiDB-lite"/>
    </source>
</evidence>
<sequence>MRAPSFASRPSTSSRTERGTHTCRRARNRRQASVGARLAIRSRRESTRLTGGRARA</sequence>
<evidence type="ECO:0000313" key="2">
    <source>
        <dbReference type="EMBL" id="MDW9256930.1"/>
    </source>
</evidence>
<comment type="caution">
    <text evidence="2">The sequence shown here is derived from an EMBL/GenBank/DDBJ whole genome shotgun (WGS) entry which is preliminary data.</text>
</comment>
<accession>A0AAW9D4M5</accession>